<evidence type="ECO:0000313" key="3">
    <source>
        <dbReference type="EMBL" id="ADY25466.1"/>
    </source>
</evidence>
<dbReference type="Pfam" id="PF13358">
    <property type="entry name" value="DDE_3"/>
    <property type="match status" value="1"/>
</dbReference>
<dbReference type="STRING" id="693977.Deipr_0293"/>
<dbReference type="eggNOG" id="COG0286">
    <property type="taxonomic scope" value="Bacteria"/>
</dbReference>
<dbReference type="InterPro" id="IPR041635">
    <property type="entry name" value="Type_ISP_LLaBIII_C"/>
</dbReference>
<dbReference type="HOGENOM" id="CLU_643591_0_0_0"/>
<dbReference type="Pfam" id="PF18135">
    <property type="entry name" value="Type_ISP_C"/>
    <property type="match status" value="1"/>
</dbReference>
<dbReference type="InterPro" id="IPR038717">
    <property type="entry name" value="Tc1-like_DDE_dom"/>
</dbReference>
<evidence type="ECO:0000259" key="2">
    <source>
        <dbReference type="Pfam" id="PF18135"/>
    </source>
</evidence>
<keyword evidence="4" id="KW-1185">Reference proteome</keyword>
<dbReference type="KEGG" id="dpt:Deipr_0293"/>
<dbReference type="EMBL" id="CP002536">
    <property type="protein sequence ID" value="ADY25466.1"/>
    <property type="molecule type" value="Genomic_DNA"/>
</dbReference>
<dbReference type="AlphaFoldDB" id="F0RJC5"/>
<evidence type="ECO:0000259" key="1">
    <source>
        <dbReference type="Pfam" id="PF13358"/>
    </source>
</evidence>
<feature type="domain" description="Tc1-like transposase DDE" evidence="1">
    <location>
        <begin position="33"/>
        <end position="164"/>
    </location>
</feature>
<proteinExistence type="predicted"/>
<dbReference type="PANTHER" id="PTHR46564">
    <property type="entry name" value="TRANSPOSASE"/>
    <property type="match status" value="1"/>
</dbReference>
<dbReference type="InterPro" id="IPR047655">
    <property type="entry name" value="Transpos_IS630-like"/>
</dbReference>
<gene>
    <name evidence="3" type="ordered locus">Deipr_0293</name>
</gene>
<sequence>MGGLLSGANFGLHPGGNRCSRSWKKKVAEGATIIYLDEVGFSLKGVRRRTWSPRGVTPLVTLRANWEKLSTIGAITSDGRFFQHTTSGAIRSGEVIRFFGHILRQVQGNIVVVLDNAKIHHAKVTQAFVGSHERLSLIFLPPYAPELNPIELVWAYVKRNVLGNFCAHSIRALKKRLVTAWQRVRYIHLPRQLMDANLRRYQYLSALGAPDPDSSPQAAALLWHHALAVGFSAAYLTENAAGVAADWPRIPLPATLEALQASARLGARVAELLDDPHAETAPELGAVGRLKKVDAAAAAAQGYEVRAGWGNLQRGSVVMPGRGRVQERAASDLPSELGGRVLDVSLNDGWVWENVPLSVWEYTIGGYQVVKKWLSYREFGVLGRALTLDEAREVSRMARRLAELVRLGPELDTNYARVRGDVWQAE</sequence>
<dbReference type="Gene3D" id="3.30.420.10">
    <property type="entry name" value="Ribonuclease H-like superfamily/Ribonuclease H"/>
    <property type="match status" value="1"/>
</dbReference>
<dbReference type="PANTHER" id="PTHR46564:SF1">
    <property type="entry name" value="TRANSPOSASE"/>
    <property type="match status" value="1"/>
</dbReference>
<organism evidence="3 4">
    <name type="scientific">Deinococcus proteolyticus (strain ATCC 35074 / DSM 20540 / JCM 6276 / NBRC 101906 / NCIMB 13154 / VKM Ac-1939 / CCM 2703 / MRP)</name>
    <dbReference type="NCBI Taxonomy" id="693977"/>
    <lineage>
        <taxon>Bacteria</taxon>
        <taxon>Thermotogati</taxon>
        <taxon>Deinococcota</taxon>
        <taxon>Deinococci</taxon>
        <taxon>Deinococcales</taxon>
        <taxon>Deinococcaceae</taxon>
        <taxon>Deinococcus</taxon>
    </lineage>
</organism>
<dbReference type="NCBIfam" id="NF033545">
    <property type="entry name" value="transpos_IS630"/>
    <property type="match status" value="1"/>
</dbReference>
<evidence type="ECO:0000313" key="4">
    <source>
        <dbReference type="Proteomes" id="UP000007718"/>
    </source>
</evidence>
<accession>F0RJC5</accession>
<reference evidence="3 4" key="2">
    <citation type="journal article" date="2012" name="Stand. Genomic Sci.">
        <title>Complete genome sequence of the orange-red pigmented, radioresistant Deinococcus proteolyticus type strain (MRP(T)).</title>
        <authorList>
            <person name="Copeland A."/>
            <person name="Zeytun A."/>
            <person name="Yassawong M."/>
            <person name="Nolan M."/>
            <person name="Lucas S."/>
            <person name="Hammon N."/>
            <person name="Deshpande S."/>
            <person name="Cheng J.F."/>
            <person name="Han C."/>
            <person name="Tapia R."/>
            <person name="Goodwin L.A."/>
            <person name="Pitluck S."/>
            <person name="Mavromatis K."/>
            <person name="Liolios K."/>
            <person name="Pagani I."/>
            <person name="Ivanova N."/>
            <person name="Mikhailova N."/>
            <person name="Pati A."/>
            <person name="Chen A."/>
            <person name="Palaniappan K."/>
            <person name="Land M."/>
            <person name="Hauser L."/>
            <person name="Jeffries C.D."/>
            <person name="Brambilla E.M."/>
            <person name="Rohde M."/>
            <person name="Sikorski J."/>
            <person name="Pukall R."/>
            <person name="Goker M."/>
            <person name="Detter J.C."/>
            <person name="Woyke T."/>
            <person name="Bristow J."/>
            <person name="Eisen J.A."/>
            <person name="Markowitz V."/>
            <person name="Hugenholtz P."/>
            <person name="Kyrpides N.C."/>
            <person name="Klenk H.P."/>
            <person name="Lapidus A."/>
        </authorList>
    </citation>
    <scope>NUCLEOTIDE SEQUENCE [LARGE SCALE GENOMIC DNA]</scope>
    <source>
        <strain evidence="4">ATCC 35074 / DSM 20540 / JCM 6276 / NBRC 101906 / NCIMB 13154 / VKM Ac-1939 / CCM 2703 / MRP</strain>
    </source>
</reference>
<reference evidence="4" key="1">
    <citation type="submission" date="2011-02" db="EMBL/GenBank/DDBJ databases">
        <title>The complete sequence of chromosome of Deinococcus proteolyticus DSM 20540.</title>
        <authorList>
            <consortium name="US DOE Joint Genome Institute (JGI-PGF)"/>
            <person name="Lucas S."/>
            <person name="Copeland A."/>
            <person name="Lapidus A."/>
            <person name="Bruce D."/>
            <person name="Goodwin L."/>
            <person name="Pitluck S."/>
            <person name="Kyrpides N."/>
            <person name="Mavromatis K."/>
            <person name="Pagani I."/>
            <person name="Ivanova N."/>
            <person name="Ovchinnikova G."/>
            <person name="Zeytun A."/>
            <person name="Detter J.C."/>
            <person name="Han C."/>
            <person name="Land M."/>
            <person name="Hauser L."/>
            <person name="Markowitz V."/>
            <person name="Cheng J.-F."/>
            <person name="Hugenholtz P."/>
            <person name="Woyke T."/>
            <person name="Wu D."/>
            <person name="Pukall R."/>
            <person name="Steenblock K."/>
            <person name="Brambilla E."/>
            <person name="Klenk H.-P."/>
            <person name="Eisen J.A."/>
        </authorList>
    </citation>
    <scope>NUCLEOTIDE SEQUENCE [LARGE SCALE GENOMIC DNA]</scope>
    <source>
        <strain evidence="4">ATCC 35074 / DSM 20540 / JCM 6276 / NBRC 101906 / NCIMB 13154 / VKM Ac-1939 / CCM 2703 / MRP</strain>
    </source>
</reference>
<dbReference type="OrthoDB" id="69528at2"/>
<dbReference type="Proteomes" id="UP000007718">
    <property type="component" value="Chromosome"/>
</dbReference>
<dbReference type="GO" id="GO:0003676">
    <property type="term" value="F:nucleic acid binding"/>
    <property type="evidence" value="ECO:0007669"/>
    <property type="project" value="InterPro"/>
</dbReference>
<evidence type="ECO:0008006" key="5">
    <source>
        <dbReference type="Google" id="ProtNLM"/>
    </source>
</evidence>
<dbReference type="eggNOG" id="COG3335">
    <property type="taxonomic scope" value="Bacteria"/>
</dbReference>
<name>F0RJC5_DEIPM</name>
<dbReference type="InterPro" id="IPR036397">
    <property type="entry name" value="RNaseH_sf"/>
</dbReference>
<protein>
    <recommendedName>
        <fullName evidence="5">Tc1-like transposase DDE domain-containing protein</fullName>
    </recommendedName>
</protein>
<feature type="domain" description="Type ISP restriction-modification enzyme LLaBIII C-terminal specificity" evidence="2">
    <location>
        <begin position="227"/>
        <end position="396"/>
    </location>
</feature>